<dbReference type="InterPro" id="IPR050796">
    <property type="entry name" value="SCF_F-box_component"/>
</dbReference>
<dbReference type="InterPro" id="IPR001810">
    <property type="entry name" value="F-box_dom"/>
</dbReference>
<dbReference type="SMART" id="SM00256">
    <property type="entry name" value="FBOX"/>
    <property type="match status" value="1"/>
</dbReference>
<dbReference type="AlphaFoldDB" id="A0A7J7BUV9"/>
<dbReference type="PANTHER" id="PTHR31672">
    <property type="entry name" value="BNACNNG10540D PROTEIN"/>
    <property type="match status" value="1"/>
</dbReference>
<comment type="caution">
    <text evidence="2">The sequence shown here is derived from an EMBL/GenBank/DDBJ whole genome shotgun (WGS) entry which is preliminary data.</text>
</comment>
<sequence>MFDYLPQEVIAHILLRLPVKTLGLCLCVCKLWHAIISGTIFINNHIAHTNKKENSGHRLLLRQFIDVQHRELYSLHFDTHPFQKYKDLSFPIQTIDRRFRIVGSCNGILCLSSNGHPPDFVLWNPTIQKFVSLPRPLVYLSYCNIKMFTLGFGFDSLSNDYKVVMLFFLKAKRGHDCAYPPPQVNLYSLSTRSWREISAMACPYKMDRYCWTQVFLNGAIHWVASTKINGVKDGPCSNLILRFNVSDEVFDHMCLPGSLVDNKAFKLSVLVLGGQLSVVQWNTFENCGTCSIWSMKEYGAKESWTKQFEIGSLEALDISCVVNILRLRENSQLLLEMCNGWLFSYDPQDKKVTDLQINGSEKTFYLDFFEESLVLLGQGNENLKEQQDVQSKKRMRPEDRIKNVEW</sequence>
<feature type="domain" description="F-box" evidence="1">
    <location>
        <begin position="5"/>
        <end position="45"/>
    </location>
</feature>
<accession>A0A7J7BUV9</accession>
<dbReference type="InterPro" id="IPR036047">
    <property type="entry name" value="F-box-like_dom_sf"/>
</dbReference>
<evidence type="ECO:0000313" key="3">
    <source>
        <dbReference type="Proteomes" id="UP000593562"/>
    </source>
</evidence>
<dbReference type="NCBIfam" id="TIGR01640">
    <property type="entry name" value="F_box_assoc_1"/>
    <property type="match status" value="1"/>
</dbReference>
<organism evidence="2 3">
    <name type="scientific">Tripterygium wilfordii</name>
    <name type="common">Thunder God vine</name>
    <dbReference type="NCBI Taxonomy" id="458696"/>
    <lineage>
        <taxon>Eukaryota</taxon>
        <taxon>Viridiplantae</taxon>
        <taxon>Streptophyta</taxon>
        <taxon>Embryophyta</taxon>
        <taxon>Tracheophyta</taxon>
        <taxon>Spermatophyta</taxon>
        <taxon>Magnoliopsida</taxon>
        <taxon>eudicotyledons</taxon>
        <taxon>Gunneridae</taxon>
        <taxon>Pentapetalae</taxon>
        <taxon>rosids</taxon>
        <taxon>fabids</taxon>
        <taxon>Celastrales</taxon>
        <taxon>Celastraceae</taxon>
        <taxon>Tripterygium</taxon>
    </lineage>
</organism>
<dbReference type="FunCoup" id="A0A7J7BUV9">
    <property type="interactions" value="137"/>
</dbReference>
<evidence type="ECO:0000259" key="1">
    <source>
        <dbReference type="SMART" id="SM00256"/>
    </source>
</evidence>
<proteinExistence type="predicted"/>
<dbReference type="InterPro" id="IPR017451">
    <property type="entry name" value="F-box-assoc_interact_dom"/>
</dbReference>
<dbReference type="InterPro" id="IPR006527">
    <property type="entry name" value="F-box-assoc_dom_typ1"/>
</dbReference>
<reference evidence="2 3" key="1">
    <citation type="journal article" date="2020" name="Nat. Commun.">
        <title>Genome of Tripterygium wilfordii and identification of cytochrome P450 involved in triptolide biosynthesis.</title>
        <authorList>
            <person name="Tu L."/>
            <person name="Su P."/>
            <person name="Zhang Z."/>
            <person name="Gao L."/>
            <person name="Wang J."/>
            <person name="Hu T."/>
            <person name="Zhou J."/>
            <person name="Zhang Y."/>
            <person name="Zhao Y."/>
            <person name="Liu Y."/>
            <person name="Song Y."/>
            <person name="Tong Y."/>
            <person name="Lu Y."/>
            <person name="Yang J."/>
            <person name="Xu C."/>
            <person name="Jia M."/>
            <person name="Peters R.J."/>
            <person name="Huang L."/>
            <person name="Gao W."/>
        </authorList>
    </citation>
    <scope>NUCLEOTIDE SEQUENCE [LARGE SCALE GENOMIC DNA]</scope>
    <source>
        <strain evidence="3">cv. XIE 37</strain>
        <tissue evidence="2">Leaf</tissue>
    </source>
</reference>
<dbReference type="SUPFAM" id="SSF81383">
    <property type="entry name" value="F-box domain"/>
    <property type="match status" value="1"/>
</dbReference>
<dbReference type="PANTHER" id="PTHR31672:SF10">
    <property type="entry name" value="F-BOX DOMAIN-CONTAINING PROTEIN"/>
    <property type="match status" value="1"/>
</dbReference>
<dbReference type="Gene3D" id="1.20.1280.50">
    <property type="match status" value="1"/>
</dbReference>
<dbReference type="EMBL" id="JAAARO010000023">
    <property type="protein sequence ID" value="KAF5725618.1"/>
    <property type="molecule type" value="Genomic_DNA"/>
</dbReference>
<dbReference type="Pfam" id="PF12937">
    <property type="entry name" value="F-box-like"/>
    <property type="match status" value="1"/>
</dbReference>
<dbReference type="InParanoid" id="A0A7J7BUV9"/>
<keyword evidence="3" id="KW-1185">Reference proteome</keyword>
<evidence type="ECO:0000313" key="2">
    <source>
        <dbReference type="EMBL" id="KAF5725618.1"/>
    </source>
</evidence>
<dbReference type="Proteomes" id="UP000593562">
    <property type="component" value="Unassembled WGS sequence"/>
</dbReference>
<protein>
    <submittedName>
        <fullName evidence="2">F-box protein CPR30-like</fullName>
    </submittedName>
</protein>
<name>A0A7J7BUV9_TRIWF</name>
<gene>
    <name evidence="2" type="ORF">HS088_TW23G00343</name>
</gene>
<dbReference type="Pfam" id="PF07734">
    <property type="entry name" value="FBA_1"/>
    <property type="match status" value="1"/>
</dbReference>
<dbReference type="OrthoDB" id="5314306at2759"/>